<dbReference type="AlphaFoldDB" id="A0A9P7B919"/>
<feature type="region of interest" description="Disordered" evidence="1">
    <location>
        <begin position="764"/>
        <end position="846"/>
    </location>
</feature>
<feature type="transmembrane region" description="Helical" evidence="2">
    <location>
        <begin position="619"/>
        <end position="639"/>
    </location>
</feature>
<dbReference type="GO" id="GO:0055085">
    <property type="term" value="P:transmembrane transport"/>
    <property type="evidence" value="ECO:0007669"/>
    <property type="project" value="TreeGrafter"/>
</dbReference>
<dbReference type="Proteomes" id="UP000777482">
    <property type="component" value="Unassembled WGS sequence"/>
</dbReference>
<evidence type="ECO:0000256" key="2">
    <source>
        <dbReference type="SAM" id="Phobius"/>
    </source>
</evidence>
<dbReference type="PANTHER" id="PTHR31145">
    <property type="entry name" value="INTEGRAL MEMBRANE PROTEIN (AFU_ORTHOLOGUE AFUA_7G01610)"/>
    <property type="match status" value="1"/>
</dbReference>
<keyword evidence="2" id="KW-1133">Transmembrane helix</keyword>
<evidence type="ECO:0000313" key="5">
    <source>
        <dbReference type="EMBL" id="KAG0664835.1"/>
    </source>
</evidence>
<organism evidence="5 6">
    <name type="scientific">Rhodotorula mucilaginosa</name>
    <name type="common">Yeast</name>
    <name type="synonym">Rhodotorula rubra</name>
    <dbReference type="NCBI Taxonomy" id="5537"/>
    <lineage>
        <taxon>Eukaryota</taxon>
        <taxon>Fungi</taxon>
        <taxon>Dikarya</taxon>
        <taxon>Basidiomycota</taxon>
        <taxon>Pucciniomycotina</taxon>
        <taxon>Microbotryomycetes</taxon>
        <taxon>Sporidiobolales</taxon>
        <taxon>Sporidiobolaceae</taxon>
        <taxon>Rhodotorula</taxon>
    </lineage>
</organism>
<evidence type="ECO:0000256" key="3">
    <source>
        <dbReference type="SAM" id="SignalP"/>
    </source>
</evidence>
<feature type="compositionally biased region" description="Gly residues" evidence="1">
    <location>
        <begin position="1077"/>
        <end position="1086"/>
    </location>
</feature>
<feature type="transmembrane region" description="Helical" evidence="2">
    <location>
        <begin position="567"/>
        <end position="587"/>
    </location>
</feature>
<dbReference type="InterPro" id="IPR040241">
    <property type="entry name" value="TRP_Flc/Pkd2-like"/>
</dbReference>
<keyword evidence="2" id="KW-0812">Transmembrane</keyword>
<feature type="chain" id="PRO_5040159938" description="TRP C-terminal domain-containing protein" evidence="3">
    <location>
        <begin position="19"/>
        <end position="1179"/>
    </location>
</feature>
<feature type="transmembrane region" description="Helical" evidence="2">
    <location>
        <begin position="645"/>
        <end position="665"/>
    </location>
</feature>
<feature type="domain" description="TRP C-terminal" evidence="4">
    <location>
        <begin position="533"/>
        <end position="735"/>
    </location>
</feature>
<dbReference type="OrthoDB" id="5312224at2759"/>
<feature type="transmembrane region" description="Helical" evidence="2">
    <location>
        <begin position="215"/>
        <end position="238"/>
    </location>
</feature>
<dbReference type="GO" id="GO:0016020">
    <property type="term" value="C:membrane"/>
    <property type="evidence" value="ECO:0007669"/>
    <property type="project" value="TreeGrafter"/>
</dbReference>
<evidence type="ECO:0000259" key="4">
    <source>
        <dbReference type="Pfam" id="PF06011"/>
    </source>
</evidence>
<feature type="compositionally biased region" description="Basic and acidic residues" evidence="1">
    <location>
        <begin position="789"/>
        <end position="809"/>
    </location>
</feature>
<feature type="region of interest" description="Disordered" evidence="1">
    <location>
        <begin position="469"/>
        <end position="490"/>
    </location>
</feature>
<feature type="compositionally biased region" description="Low complexity" evidence="1">
    <location>
        <begin position="994"/>
        <end position="1009"/>
    </location>
</feature>
<accession>A0A9P7B919</accession>
<evidence type="ECO:0000313" key="6">
    <source>
        <dbReference type="Proteomes" id="UP000777482"/>
    </source>
</evidence>
<keyword evidence="6" id="KW-1185">Reference proteome</keyword>
<feature type="compositionally biased region" description="Pro residues" evidence="1">
    <location>
        <begin position="1139"/>
        <end position="1149"/>
    </location>
</feature>
<reference evidence="5 6" key="1">
    <citation type="submission" date="2020-11" db="EMBL/GenBank/DDBJ databases">
        <title>Kefir isolates.</title>
        <authorList>
            <person name="Marcisauskas S."/>
            <person name="Kim Y."/>
            <person name="Blasche S."/>
        </authorList>
    </citation>
    <scope>NUCLEOTIDE SEQUENCE [LARGE SCALE GENOMIC DNA]</scope>
    <source>
        <strain evidence="5 6">KR</strain>
    </source>
</reference>
<protein>
    <recommendedName>
        <fullName evidence="4">TRP C-terminal domain-containing protein</fullName>
    </recommendedName>
</protein>
<dbReference type="Pfam" id="PF06011">
    <property type="entry name" value="TRP"/>
    <property type="match status" value="1"/>
</dbReference>
<feature type="transmembrane region" description="Helical" evidence="2">
    <location>
        <begin position="707"/>
        <end position="728"/>
    </location>
</feature>
<feature type="transmembrane region" description="Helical" evidence="2">
    <location>
        <begin position="677"/>
        <end position="695"/>
    </location>
</feature>
<feature type="compositionally biased region" description="Acidic residues" evidence="1">
    <location>
        <begin position="1051"/>
        <end position="1064"/>
    </location>
</feature>
<feature type="transmembrane region" description="Helical" evidence="2">
    <location>
        <begin position="537"/>
        <end position="555"/>
    </location>
</feature>
<keyword evidence="2" id="KW-0472">Membrane</keyword>
<evidence type="ECO:0000256" key="1">
    <source>
        <dbReference type="SAM" id="MobiDB-lite"/>
    </source>
</evidence>
<feature type="region of interest" description="Disordered" evidence="1">
    <location>
        <begin position="980"/>
        <end position="1179"/>
    </location>
</feature>
<proteinExistence type="predicted"/>
<dbReference type="EMBL" id="PUHQ01000012">
    <property type="protein sequence ID" value="KAG0664835.1"/>
    <property type="molecule type" value="Genomic_DNA"/>
</dbReference>
<name>A0A9P7B919_RHOMI</name>
<comment type="caution">
    <text evidence="5">The sequence shown here is derived from an EMBL/GenBank/DDBJ whole genome shotgun (WGS) entry which is preliminary data.</text>
</comment>
<keyword evidence="3" id="KW-0732">Signal</keyword>
<feature type="signal peptide" evidence="3">
    <location>
        <begin position="1"/>
        <end position="18"/>
    </location>
</feature>
<dbReference type="InterPro" id="IPR010308">
    <property type="entry name" value="TRP_C"/>
</dbReference>
<feature type="transmembrane region" description="Helical" evidence="2">
    <location>
        <begin position="410"/>
        <end position="439"/>
    </location>
</feature>
<feature type="compositionally biased region" description="Basic residues" evidence="1">
    <location>
        <begin position="1025"/>
        <end position="1036"/>
    </location>
</feature>
<dbReference type="PANTHER" id="PTHR31145:SF6">
    <property type="entry name" value="INTEGRAL MEMBRANE PROTEIN (AFU_ORTHOLOGUE AFUA_7G01610)"/>
    <property type="match status" value="1"/>
</dbReference>
<sequence length="1179" mass="125723">MWPTGAAVAVLAVGAAIATNGQVLHATRFTSCLPQGEATAPVNQQLRLSDLYAQFDQGQLHLGQHASGVNLSALPSPIRNQDGAILAGTGDVLRVVMTGNVEAESAGYSNETGLLSTLVLESKVLSFDVAQNRSSLCSAIRTSEGRMGTTSNGSAFVGDSGCPYSGPVALGFAIPLASSYPLTTINTNLVALDSSNPALQLACYDLSFTPYYPDYFAYAIVHYLIIGLIALYAVLYYLGRFYAAYTTWLHDNETQLASSLTLMLTARGSSSRRGMWRTIYFDAWAGKQVVASASLRRFVTAELREIFTLIAWFSLSGTVAVEWPGFAYPVFKQAAWTNLVYNNSLSFTTPALPVLPENDTLPSTFDGQYRTPTSPLYLDRTLPNVLLDLDPDADGIERWSRMIGVRHQDVWATCAFTFFAICAAVLGLQLVLFGLNTLIDAVLPVRRESSAHSSPVDKLAGFEHDEALEPSLHKESSPPDGPRGGDRRSDGTLGRYLESGDFADDQFLERDGEPTPDAPALRLPIWRLHFAHAHGNLVRVLLFFHLPLTLFSTYQCTLYSTSSTTRFALAVVTLAVVCVAAPVYLIWQLHVRTARKLYTHLPTLLAFGPLYNSYSDECVLFPLVTFASNLINGVVIGAAQSTGTAQAAVILICEVAHTLVTSLWLPWGDHSAMGPLAFLLSLARIIIAVLLVVLSPTVDVSASAGSWLTYVILLCAGLVLLLFVFVVACKLLELCIRIVGGVPFDESRSPRSGGLFGAIRKLNGHGSGRSNKHRRQNRPNAQSAAARRRAIEERRRRNLHRERVAHGNDDASINTHTYMLPSAVRPAGHPGGAVESAHSLTPTNSPFPSSGLIDDDGFIMSAMSSRGWDSPSTRSGGGPYLGVQPSGPILRPGPQQWSSELSVAAPTPAASATLVAPAVVGMGGGSRTPPGTSSGFTRVGGGKATHSNPYQLAKDAETAYPPYPPVSSADMYAPRRASQGAFGAEAMTPAQRQASRPSLTLPSSSALLSNVVSPGGRLDDEHNRRLSTRARARQARKGGFFGRFKSQPIYSDDDFSDDSDDSDTAEGGQRGRKKRGGLLGLLGGGQAAARNGPVGTDGYVPDDPYEPPFEAPAADSGEKGFSVVRKPRPRPAAAGASPSLPPGAEPPSSTPRAPHVSVEAPSPPASLRGEVIDSPSSPS</sequence>
<gene>
    <name evidence="5" type="ORF">C6P46_000972</name>
</gene>